<proteinExistence type="predicted"/>
<keyword evidence="1" id="KW-0472">Membrane</keyword>
<feature type="transmembrane region" description="Helical" evidence="1">
    <location>
        <begin position="21"/>
        <end position="45"/>
    </location>
</feature>
<dbReference type="Proteomes" id="UP000504637">
    <property type="component" value="Unplaced"/>
</dbReference>
<reference evidence="3" key="3">
    <citation type="submission" date="2025-08" db="UniProtKB">
        <authorList>
            <consortium name="RefSeq"/>
        </authorList>
    </citation>
    <scope>IDENTIFICATION</scope>
    <source>
        <strain evidence="3">CBS 342.82</strain>
    </source>
</reference>
<evidence type="ECO:0000313" key="2">
    <source>
        <dbReference type="Proteomes" id="UP000504637"/>
    </source>
</evidence>
<organism evidence="3">
    <name type="scientific">Dissoconium aciculare CBS 342.82</name>
    <dbReference type="NCBI Taxonomy" id="1314786"/>
    <lineage>
        <taxon>Eukaryota</taxon>
        <taxon>Fungi</taxon>
        <taxon>Dikarya</taxon>
        <taxon>Ascomycota</taxon>
        <taxon>Pezizomycotina</taxon>
        <taxon>Dothideomycetes</taxon>
        <taxon>Dothideomycetidae</taxon>
        <taxon>Mycosphaerellales</taxon>
        <taxon>Dissoconiaceae</taxon>
        <taxon>Dissoconium</taxon>
    </lineage>
</organism>
<dbReference type="GeneID" id="54363612"/>
<evidence type="ECO:0000313" key="3">
    <source>
        <dbReference type="RefSeq" id="XP_033456354.1"/>
    </source>
</evidence>
<keyword evidence="1" id="KW-0812">Transmembrane</keyword>
<name>A0A6J3LUI9_9PEZI</name>
<accession>A0A6J3LUI9</accession>
<sequence>MANRGDTRALIHYFFSALEKIYMEGSCGLPAFTFTTVIVLVYGLASTAMTYTKPL</sequence>
<protein>
    <submittedName>
        <fullName evidence="3">Uncharacterized protein</fullName>
    </submittedName>
</protein>
<dbReference type="AlphaFoldDB" id="A0A6J3LUI9"/>
<reference evidence="3" key="1">
    <citation type="submission" date="2020-01" db="EMBL/GenBank/DDBJ databases">
        <authorList>
            <consortium name="DOE Joint Genome Institute"/>
            <person name="Haridas S."/>
            <person name="Albert R."/>
            <person name="Binder M."/>
            <person name="Bloem J."/>
            <person name="Labutti K."/>
            <person name="Salamov A."/>
            <person name="Andreopoulos B."/>
            <person name="Baker S.E."/>
            <person name="Barry K."/>
            <person name="Bills G."/>
            <person name="Bluhm B.H."/>
            <person name="Cannon C."/>
            <person name="Castanera R."/>
            <person name="Culley D.E."/>
            <person name="Daum C."/>
            <person name="Ezra D."/>
            <person name="Gonzalez J.B."/>
            <person name="Henrissat B."/>
            <person name="Kuo A."/>
            <person name="Liang C."/>
            <person name="Lipzen A."/>
            <person name="Lutzoni F."/>
            <person name="Magnuson J."/>
            <person name="Mondo S."/>
            <person name="Nolan M."/>
            <person name="Ohm R."/>
            <person name="Pangilinan J."/>
            <person name="Park H.-J."/>
            <person name="Ramirez L."/>
            <person name="Alfaro M."/>
            <person name="Sun H."/>
            <person name="Tritt A."/>
            <person name="Yoshinaga Y."/>
            <person name="Zwiers L.-H."/>
            <person name="Turgeon B.G."/>
            <person name="Goodwin S.B."/>
            <person name="Spatafora J.W."/>
            <person name="Crous P.W."/>
            <person name="Grigoriev I.V."/>
        </authorList>
    </citation>
    <scope>NUCLEOTIDE SEQUENCE</scope>
    <source>
        <strain evidence="3">CBS 342.82</strain>
    </source>
</reference>
<keyword evidence="1" id="KW-1133">Transmembrane helix</keyword>
<dbReference type="RefSeq" id="XP_033456354.1">
    <property type="nucleotide sequence ID" value="XM_033605812.1"/>
</dbReference>
<reference evidence="3" key="2">
    <citation type="submission" date="2020-04" db="EMBL/GenBank/DDBJ databases">
        <authorList>
            <consortium name="NCBI Genome Project"/>
        </authorList>
    </citation>
    <scope>NUCLEOTIDE SEQUENCE</scope>
    <source>
        <strain evidence="3">CBS 342.82</strain>
    </source>
</reference>
<keyword evidence="2" id="KW-1185">Reference proteome</keyword>
<gene>
    <name evidence="3" type="ORF">K489DRAFT_384237</name>
</gene>
<evidence type="ECO:0000256" key="1">
    <source>
        <dbReference type="SAM" id="Phobius"/>
    </source>
</evidence>